<dbReference type="EMBL" id="MU250527">
    <property type="protein sequence ID" value="KAG7449487.1"/>
    <property type="molecule type" value="Genomic_DNA"/>
</dbReference>
<evidence type="ECO:0000313" key="3">
    <source>
        <dbReference type="Proteomes" id="UP000812287"/>
    </source>
</evidence>
<proteinExistence type="predicted"/>
<name>A0A9P7VZN4_9AGAR</name>
<dbReference type="GeneID" id="66106327"/>
<protein>
    <submittedName>
        <fullName evidence="2">Uncharacterized protein</fullName>
    </submittedName>
</protein>
<comment type="caution">
    <text evidence="2">The sequence shown here is derived from an EMBL/GenBank/DDBJ whole genome shotgun (WGS) entry which is preliminary data.</text>
</comment>
<reference evidence="2" key="1">
    <citation type="submission" date="2020-11" db="EMBL/GenBank/DDBJ databases">
        <title>Adaptations for nitrogen fixation in a non-lichenized fungal sporocarp promotes dispersal by wood-feeding termites.</title>
        <authorList>
            <consortium name="DOE Joint Genome Institute"/>
            <person name="Koch R.A."/>
            <person name="Yoon G."/>
            <person name="Arayal U."/>
            <person name="Lail K."/>
            <person name="Amirebrahimi M."/>
            <person name="Labutti K."/>
            <person name="Lipzen A."/>
            <person name="Riley R."/>
            <person name="Barry K."/>
            <person name="Henrissat B."/>
            <person name="Grigoriev I.V."/>
            <person name="Herr J.R."/>
            <person name="Aime M.C."/>
        </authorList>
    </citation>
    <scope>NUCLEOTIDE SEQUENCE</scope>
    <source>
        <strain evidence="2">MCA 3950</strain>
    </source>
</reference>
<evidence type="ECO:0000313" key="2">
    <source>
        <dbReference type="EMBL" id="KAG7449487.1"/>
    </source>
</evidence>
<organism evidence="2 3">
    <name type="scientific">Guyanagaster necrorhizus</name>
    <dbReference type="NCBI Taxonomy" id="856835"/>
    <lineage>
        <taxon>Eukaryota</taxon>
        <taxon>Fungi</taxon>
        <taxon>Dikarya</taxon>
        <taxon>Basidiomycota</taxon>
        <taxon>Agaricomycotina</taxon>
        <taxon>Agaricomycetes</taxon>
        <taxon>Agaricomycetidae</taxon>
        <taxon>Agaricales</taxon>
        <taxon>Marasmiineae</taxon>
        <taxon>Physalacriaceae</taxon>
        <taxon>Guyanagaster</taxon>
    </lineage>
</organism>
<dbReference type="AlphaFoldDB" id="A0A9P7VZN4"/>
<feature type="compositionally biased region" description="Acidic residues" evidence="1">
    <location>
        <begin position="23"/>
        <end position="35"/>
    </location>
</feature>
<feature type="region of interest" description="Disordered" evidence="1">
    <location>
        <begin position="127"/>
        <end position="162"/>
    </location>
</feature>
<accession>A0A9P7VZN4</accession>
<dbReference type="RefSeq" id="XP_043042987.1">
    <property type="nucleotide sequence ID" value="XM_043184030.1"/>
</dbReference>
<feature type="region of interest" description="Disordered" evidence="1">
    <location>
        <begin position="18"/>
        <end position="44"/>
    </location>
</feature>
<evidence type="ECO:0000256" key="1">
    <source>
        <dbReference type="SAM" id="MobiDB-lite"/>
    </source>
</evidence>
<keyword evidence="3" id="KW-1185">Reference proteome</keyword>
<feature type="region of interest" description="Disordered" evidence="1">
    <location>
        <begin position="87"/>
        <end position="107"/>
    </location>
</feature>
<dbReference type="Proteomes" id="UP000812287">
    <property type="component" value="Unassembled WGS sequence"/>
</dbReference>
<sequence length="172" mass="19289">MIQPREDVRSYALSAASLLKEEGNDEATEEEETESSDPPCPRGIMRLGIVETTDKEELKQEIVKARMQEYQEYYYRGTGRGAHLLRGQPLSDEAETSGTEKELVQDDPEAIQLGFTIQNGVIVKRTKQPSESPVTDDGSLHSFSGPPNKWHHPPFDEYPNPMEALPYNAAIL</sequence>
<gene>
    <name evidence="2" type="ORF">BT62DRAFT_917185</name>
</gene>